<dbReference type="Proteomes" id="UP001220610">
    <property type="component" value="Chromosome"/>
</dbReference>
<reference evidence="3" key="1">
    <citation type="submission" date="2023-03" db="EMBL/GenBank/DDBJ databases">
        <title>Andean soil-derived lignocellulolytic bacterial consortium as a source of novel taxa and putative plastic-active enzymes.</title>
        <authorList>
            <person name="Diaz-Garcia L."/>
            <person name="Chuvochina M."/>
            <person name="Feuerriegel G."/>
            <person name="Bunk B."/>
            <person name="Sproer C."/>
            <person name="Streit W.R."/>
            <person name="Rodriguez L.M."/>
            <person name="Overmann J."/>
            <person name="Jimenez D.J."/>
        </authorList>
    </citation>
    <scope>NUCLEOTIDE SEQUENCE</scope>
    <source>
        <strain evidence="3">MAG 7</strain>
    </source>
</reference>
<dbReference type="AlphaFoldDB" id="A0AAJ5WT68"/>
<dbReference type="EMBL" id="CP119311">
    <property type="protein sequence ID" value="WEK35207.1"/>
    <property type="molecule type" value="Genomic_DNA"/>
</dbReference>
<proteinExistence type="predicted"/>
<evidence type="ECO:0008006" key="5">
    <source>
        <dbReference type="Google" id="ProtNLM"/>
    </source>
</evidence>
<gene>
    <name evidence="3" type="ORF">P0Y53_22180</name>
</gene>
<evidence type="ECO:0000256" key="2">
    <source>
        <dbReference type="SAM" id="SignalP"/>
    </source>
</evidence>
<organism evidence="3 4">
    <name type="scientific">Candidatus Pseudobacter hemicellulosilyticus</name>
    <dbReference type="NCBI Taxonomy" id="3121375"/>
    <lineage>
        <taxon>Bacteria</taxon>
        <taxon>Pseudomonadati</taxon>
        <taxon>Bacteroidota</taxon>
        <taxon>Chitinophagia</taxon>
        <taxon>Chitinophagales</taxon>
        <taxon>Chitinophagaceae</taxon>
        <taxon>Pseudobacter</taxon>
    </lineage>
</organism>
<name>A0AAJ5WT68_9BACT</name>
<keyword evidence="1" id="KW-0175">Coiled coil</keyword>
<feature type="chain" id="PRO_5042470320" description="WD40 repeat protein" evidence="2">
    <location>
        <begin position="23"/>
        <end position="393"/>
    </location>
</feature>
<protein>
    <recommendedName>
        <fullName evidence="5">WD40 repeat protein</fullName>
    </recommendedName>
</protein>
<evidence type="ECO:0000256" key="1">
    <source>
        <dbReference type="SAM" id="Coils"/>
    </source>
</evidence>
<evidence type="ECO:0000313" key="4">
    <source>
        <dbReference type="Proteomes" id="UP001220610"/>
    </source>
</evidence>
<accession>A0AAJ5WT68</accession>
<feature type="signal peptide" evidence="2">
    <location>
        <begin position="1"/>
        <end position="22"/>
    </location>
</feature>
<keyword evidence="2" id="KW-0732">Signal</keyword>
<sequence length="393" mass="43696">MSSSTGFALLGAAILVAACSDAASGGPSSQPISSPVADTAKKPAAPIDPARLQFVKLTEPQEKSYSIELPTGWTNDVSLVRVYNMVRPVSTSVSPDGNTLFFFGDGRVPGYMVPNGVIDENSFLVSQNPLMRVGNYIPADQFFQQYIKEKFGSKPGFKIIGRDRSPVYEKIIMDVLTRSGFQPSITSVYYSFQYMENNKTTYGVLHGATIFGGTIWVPEVMGALSSGDPARFNETLLKIAATNKTDPTWKARENAQHQQRMAQLQRDYQQQQVNFSAMNQQHQLRMNQIQQSASAHQERMGNLQAANDARNNAWAIQQASLDRSHERFINVIRGEHTVADAQGNTFQVDNSHQKYFVNKTKHTYIGTHNTTSLDDLRKLGLNPDDYAETKVIR</sequence>
<evidence type="ECO:0000313" key="3">
    <source>
        <dbReference type="EMBL" id="WEK35207.1"/>
    </source>
</evidence>
<feature type="coiled-coil region" evidence="1">
    <location>
        <begin position="254"/>
        <end position="306"/>
    </location>
</feature>